<reference evidence="8 9" key="1">
    <citation type="journal article" date="2012" name="J. Bacteriol.">
        <title>Genome Sequence of Pectin-Degrading Alishewanella agri, Isolated from Landfill Soil.</title>
        <authorList>
            <person name="Kim J."/>
            <person name="Jung J."/>
            <person name="Sung J.S."/>
            <person name="Chun J."/>
            <person name="Park W."/>
        </authorList>
    </citation>
    <scope>NUCLEOTIDE SEQUENCE [LARGE SCALE GENOMIC DNA]</scope>
    <source>
        <strain evidence="8 9">BL06</strain>
    </source>
</reference>
<name>I8UBW5_9ALTE</name>
<keyword evidence="6 7" id="KW-0472">Membrane</keyword>
<evidence type="ECO:0000256" key="4">
    <source>
        <dbReference type="ARBA" id="ARBA00022692"/>
    </source>
</evidence>
<keyword evidence="5 7" id="KW-1133">Transmembrane helix</keyword>
<feature type="transmembrane region" description="Helical" evidence="7">
    <location>
        <begin position="123"/>
        <end position="140"/>
    </location>
</feature>
<keyword evidence="3" id="KW-1003">Cell membrane</keyword>
<feature type="transmembrane region" description="Helical" evidence="7">
    <location>
        <begin position="301"/>
        <end position="326"/>
    </location>
</feature>
<feature type="transmembrane region" description="Helical" evidence="7">
    <location>
        <begin position="370"/>
        <end position="396"/>
    </location>
</feature>
<evidence type="ECO:0000256" key="1">
    <source>
        <dbReference type="ARBA" id="ARBA00004651"/>
    </source>
</evidence>
<dbReference type="PIRSF" id="PIRSF004810">
    <property type="entry name" value="ChrA"/>
    <property type="match status" value="1"/>
</dbReference>
<evidence type="ECO:0000256" key="6">
    <source>
        <dbReference type="ARBA" id="ARBA00023136"/>
    </source>
</evidence>
<dbReference type="InterPro" id="IPR014047">
    <property type="entry name" value="Chr_Tranpt_l_chain"/>
</dbReference>
<evidence type="ECO:0000256" key="2">
    <source>
        <dbReference type="ARBA" id="ARBA00005262"/>
    </source>
</evidence>
<feature type="transmembrane region" description="Helical" evidence="7">
    <location>
        <begin position="204"/>
        <end position="223"/>
    </location>
</feature>
<feature type="transmembrane region" description="Helical" evidence="7">
    <location>
        <begin position="152"/>
        <end position="184"/>
    </location>
</feature>
<dbReference type="STRING" id="1195246.AGRI_05207"/>
<dbReference type="AlphaFoldDB" id="I8UBW5"/>
<dbReference type="EMBL" id="AKKU01000011">
    <property type="protein sequence ID" value="EIW89473.1"/>
    <property type="molecule type" value="Genomic_DNA"/>
</dbReference>
<evidence type="ECO:0000256" key="5">
    <source>
        <dbReference type="ARBA" id="ARBA00022989"/>
    </source>
</evidence>
<dbReference type="InterPro" id="IPR003370">
    <property type="entry name" value="Chromate_transpt"/>
</dbReference>
<comment type="caution">
    <text evidence="8">The sequence shown here is derived from an EMBL/GenBank/DDBJ whole genome shotgun (WGS) entry which is preliminary data.</text>
</comment>
<evidence type="ECO:0000313" key="9">
    <source>
        <dbReference type="Proteomes" id="UP000035062"/>
    </source>
</evidence>
<evidence type="ECO:0000256" key="7">
    <source>
        <dbReference type="SAM" id="Phobius"/>
    </source>
</evidence>
<sequence length="402" mass="42580">MTNEVMNEPIHNNFWSIFRIFLVLGLTSFGGPVAHLGYFRTEFVEKRKWLTERDYAELVALCQFLPGPASSQVGLALGLLRGRYRGALAAWLGFTLPSAGVLIAFSLSLAILQSPLLQGALQGLKLVAVAVVAHAVWGMAKSLCNTVPKVSIMALSAVLLLLFPVIWLQPVVILLGALLGYFLLKQEAAAAASALPLSVSSTAAKAYGLLFLVLLFGLPLVAQLYPGTVVTLFDIFYRAGALVFGGGHVVLPLLQAEVVPTDLVSADNFIAGYAAAQAVPGPLFTFAAFLGAASNGELSGVWGGVVALLAIFLPSFLVLAAVLPYWQKLRASNNVSRLMAGVGASVTGILLSALYQPIWQSSVFGATDFALALLGFIALQFWRLPAWLLVLAGALIGMVRVL</sequence>
<dbReference type="RefSeq" id="WP_008983961.1">
    <property type="nucleotide sequence ID" value="NZ_AKKU01000011.1"/>
</dbReference>
<feature type="transmembrane region" description="Helical" evidence="7">
    <location>
        <begin position="235"/>
        <end position="254"/>
    </location>
</feature>
<dbReference type="GO" id="GO:0005886">
    <property type="term" value="C:plasma membrane"/>
    <property type="evidence" value="ECO:0007669"/>
    <property type="project" value="UniProtKB-SubCell"/>
</dbReference>
<protein>
    <submittedName>
        <fullName evidence="8">Chromate ion transport protein</fullName>
    </submittedName>
</protein>
<keyword evidence="4 7" id="KW-0812">Transmembrane</keyword>
<dbReference type="Pfam" id="PF02417">
    <property type="entry name" value="Chromate_transp"/>
    <property type="match status" value="2"/>
</dbReference>
<dbReference type="GO" id="GO:0015109">
    <property type="term" value="F:chromate transmembrane transporter activity"/>
    <property type="evidence" value="ECO:0007669"/>
    <property type="project" value="InterPro"/>
</dbReference>
<dbReference type="PANTHER" id="PTHR33567">
    <property type="entry name" value="CHROMATE ION TRANSPORTER (EUROFUNG)"/>
    <property type="match status" value="1"/>
</dbReference>
<proteinExistence type="inferred from homology"/>
<feature type="transmembrane region" description="Helical" evidence="7">
    <location>
        <begin position="20"/>
        <end position="39"/>
    </location>
</feature>
<dbReference type="PANTHER" id="PTHR33567:SF3">
    <property type="entry name" value="CHROMATE ION TRANSPORTER (EUROFUNG)"/>
    <property type="match status" value="1"/>
</dbReference>
<dbReference type="eggNOG" id="COG2059">
    <property type="taxonomic scope" value="Bacteria"/>
</dbReference>
<keyword evidence="9" id="KW-1185">Reference proteome</keyword>
<feature type="transmembrane region" description="Helical" evidence="7">
    <location>
        <begin position="88"/>
        <end position="111"/>
    </location>
</feature>
<accession>I8UBW5</accession>
<gene>
    <name evidence="8" type="ORF">AGRI_05207</name>
</gene>
<feature type="transmembrane region" description="Helical" evidence="7">
    <location>
        <begin position="338"/>
        <end position="358"/>
    </location>
</feature>
<dbReference type="Proteomes" id="UP000035062">
    <property type="component" value="Unassembled WGS sequence"/>
</dbReference>
<evidence type="ECO:0000256" key="3">
    <source>
        <dbReference type="ARBA" id="ARBA00022475"/>
    </source>
</evidence>
<dbReference type="NCBIfam" id="TIGR00937">
    <property type="entry name" value="2A51"/>
    <property type="match status" value="1"/>
</dbReference>
<comment type="subcellular location">
    <subcellularLocation>
        <location evidence="1">Cell membrane</location>
        <topology evidence="1">Multi-pass membrane protein</topology>
    </subcellularLocation>
</comment>
<evidence type="ECO:0000313" key="8">
    <source>
        <dbReference type="EMBL" id="EIW89473.1"/>
    </source>
</evidence>
<dbReference type="PATRIC" id="fig|1195246.3.peg.1028"/>
<organism evidence="8 9">
    <name type="scientific">Alishewanella agri BL06</name>
    <dbReference type="NCBI Taxonomy" id="1195246"/>
    <lineage>
        <taxon>Bacteria</taxon>
        <taxon>Pseudomonadati</taxon>
        <taxon>Pseudomonadota</taxon>
        <taxon>Gammaproteobacteria</taxon>
        <taxon>Alteromonadales</taxon>
        <taxon>Alteromonadaceae</taxon>
        <taxon>Alishewanella</taxon>
    </lineage>
</organism>
<comment type="similarity">
    <text evidence="2">Belongs to the chromate ion transporter (CHR) (TC 2.A.51) family.</text>
</comment>